<protein>
    <submittedName>
        <fullName evidence="1">Uncharacterized protein</fullName>
    </submittedName>
</protein>
<keyword evidence="2" id="KW-1185">Reference proteome</keyword>
<dbReference type="Proteomes" id="UP000783871">
    <property type="component" value="Unassembled WGS sequence"/>
</dbReference>
<proteinExistence type="predicted"/>
<reference evidence="1 2" key="1">
    <citation type="submission" date="2020-03" db="EMBL/GenBank/DDBJ databases">
        <title>WGS of actinomycetes isolated from Thailand.</title>
        <authorList>
            <person name="Thawai C."/>
        </authorList>
    </citation>
    <scope>NUCLEOTIDE SEQUENCE [LARGE SCALE GENOMIC DNA]</scope>
    <source>
        <strain evidence="1 2">HSS6-12</strain>
    </source>
</reference>
<organism evidence="1 2">
    <name type="scientific">Micromonospora thermarum</name>
    <dbReference type="NCBI Taxonomy" id="2720024"/>
    <lineage>
        <taxon>Bacteria</taxon>
        <taxon>Bacillati</taxon>
        <taxon>Actinomycetota</taxon>
        <taxon>Actinomycetes</taxon>
        <taxon>Micromonosporales</taxon>
        <taxon>Micromonosporaceae</taxon>
        <taxon>Micromonospora</taxon>
    </lineage>
</organism>
<dbReference type="EMBL" id="JAATEO010000001">
    <property type="protein sequence ID" value="NJP30466.1"/>
    <property type="molecule type" value="Genomic_DNA"/>
</dbReference>
<evidence type="ECO:0000313" key="1">
    <source>
        <dbReference type="EMBL" id="NJP30466.1"/>
    </source>
</evidence>
<comment type="caution">
    <text evidence="1">The sequence shown here is derived from an EMBL/GenBank/DDBJ whole genome shotgun (WGS) entry which is preliminary data.</text>
</comment>
<accession>A0ABX0Z2N1</accession>
<gene>
    <name evidence="1" type="ORF">HCJ94_00270</name>
</gene>
<sequence length="159" mass="16936">MLQLADLPEDFRSLRSDVGGDWPLESVASHCRDTSPPLLVGEVDRRDVRYDSQTDVLIERVTRHSGDAAATVMDNARRLVAACVPNRPGDSLTVLAEGLGGVESLLVGSVVGGEPGRLLLVRRGDLVAQIRLDGRATRAEARSYARAAASRLCAGTDAC</sequence>
<evidence type="ECO:0000313" key="2">
    <source>
        <dbReference type="Proteomes" id="UP000783871"/>
    </source>
</evidence>
<name>A0ABX0Z2N1_9ACTN</name>